<keyword evidence="4" id="KW-1185">Reference proteome</keyword>
<name>A0ABU7L8S5_9NOCA</name>
<feature type="domain" description="Low molecular weight protein antigen 6 PH" evidence="2">
    <location>
        <begin position="75"/>
        <end position="148"/>
    </location>
</feature>
<evidence type="ECO:0000259" key="2">
    <source>
        <dbReference type="Pfam" id="PF10756"/>
    </source>
</evidence>
<dbReference type="InterPro" id="IPR019692">
    <property type="entry name" value="CFP-6_PH"/>
</dbReference>
<feature type="transmembrane region" description="Helical" evidence="1">
    <location>
        <begin position="40"/>
        <end position="58"/>
    </location>
</feature>
<gene>
    <name evidence="3" type="ORF">Q7514_10445</name>
</gene>
<evidence type="ECO:0000313" key="3">
    <source>
        <dbReference type="EMBL" id="MEE2057941.1"/>
    </source>
</evidence>
<sequence length="156" mass="16720">MTARSPLEWATPPVAVAALAVGGVVLAVAAVFAVPDAVGRLLIGFAALLVLSMALSAVRQRPRLQVLGGADGPASGIATTRLTGRREFPRSQLHRVRIVEYPRLGRRVPMLEIDTLDPDTGDERLMIFGRWDLGTDPRDVYDALAVHGLAPDHTPN</sequence>
<keyword evidence="1" id="KW-1133">Transmembrane helix</keyword>
<evidence type="ECO:0000313" key="4">
    <source>
        <dbReference type="Proteomes" id="UP001336020"/>
    </source>
</evidence>
<dbReference type="Pfam" id="PF10756">
    <property type="entry name" value="bPH_6"/>
    <property type="match status" value="1"/>
</dbReference>
<keyword evidence="1" id="KW-0812">Transmembrane</keyword>
<organism evidence="3 4">
    <name type="scientific">Rhodococcus artemisiae</name>
    <dbReference type="NCBI Taxonomy" id="714159"/>
    <lineage>
        <taxon>Bacteria</taxon>
        <taxon>Bacillati</taxon>
        <taxon>Actinomycetota</taxon>
        <taxon>Actinomycetes</taxon>
        <taxon>Mycobacteriales</taxon>
        <taxon>Nocardiaceae</taxon>
        <taxon>Rhodococcus</taxon>
    </lineage>
</organism>
<proteinExistence type="predicted"/>
<evidence type="ECO:0000256" key="1">
    <source>
        <dbReference type="SAM" id="Phobius"/>
    </source>
</evidence>
<feature type="transmembrane region" description="Helical" evidence="1">
    <location>
        <begin position="12"/>
        <end position="34"/>
    </location>
</feature>
<dbReference type="EMBL" id="JAUTXY010000004">
    <property type="protein sequence ID" value="MEE2057941.1"/>
    <property type="molecule type" value="Genomic_DNA"/>
</dbReference>
<accession>A0ABU7L8S5</accession>
<keyword evidence="1" id="KW-0472">Membrane</keyword>
<comment type="caution">
    <text evidence="3">The sequence shown here is derived from an EMBL/GenBank/DDBJ whole genome shotgun (WGS) entry which is preliminary data.</text>
</comment>
<protein>
    <submittedName>
        <fullName evidence="3">PH domain-containing protein</fullName>
    </submittedName>
</protein>
<dbReference type="RefSeq" id="WP_330133183.1">
    <property type="nucleotide sequence ID" value="NZ_JAUTXY010000004.1"/>
</dbReference>
<dbReference type="Proteomes" id="UP001336020">
    <property type="component" value="Unassembled WGS sequence"/>
</dbReference>
<reference evidence="3 4" key="1">
    <citation type="submission" date="2023-07" db="EMBL/GenBank/DDBJ databases">
        <authorList>
            <person name="Girao M."/>
            <person name="Carvalho M.F."/>
        </authorList>
    </citation>
    <scope>NUCLEOTIDE SEQUENCE [LARGE SCALE GENOMIC DNA]</scope>
    <source>
        <strain evidence="3 4">YIM65754</strain>
    </source>
</reference>